<dbReference type="PANTHER" id="PTHR43567:SF5">
    <property type="entry name" value="HYPOTHETICAL CYTOSOLIC PROTEIN"/>
    <property type="match status" value="1"/>
</dbReference>
<dbReference type="GeneID" id="93301404"/>
<dbReference type="Pfam" id="PF01613">
    <property type="entry name" value="Flavin_Reduct"/>
    <property type="match status" value="1"/>
</dbReference>
<dbReference type="RefSeq" id="WP_069153894.1">
    <property type="nucleotide sequence ID" value="NZ_DAWDRA010000227.1"/>
</dbReference>
<dbReference type="SUPFAM" id="SSF50475">
    <property type="entry name" value="FMN-binding split barrel"/>
    <property type="match status" value="1"/>
</dbReference>
<name>A0A1E3U726_9FIRM</name>
<evidence type="ECO:0000313" key="4">
    <source>
        <dbReference type="EMBL" id="ODM08213.1"/>
    </source>
</evidence>
<feature type="domain" description="Flavin reductase like" evidence="2">
    <location>
        <begin position="24"/>
        <end position="175"/>
    </location>
</feature>
<evidence type="ECO:0000313" key="8">
    <source>
        <dbReference type="Proteomes" id="UP000095003"/>
    </source>
</evidence>
<dbReference type="Gene3D" id="2.30.110.10">
    <property type="entry name" value="Electron Transport, Fmn-binding Protein, Chain A"/>
    <property type="match status" value="1"/>
</dbReference>
<evidence type="ECO:0000256" key="1">
    <source>
        <dbReference type="ARBA" id="ARBA00038054"/>
    </source>
</evidence>
<dbReference type="Proteomes" id="UP000095003">
    <property type="component" value="Unassembled WGS sequence"/>
</dbReference>
<dbReference type="GO" id="GO:0016646">
    <property type="term" value="F:oxidoreductase activity, acting on the CH-NH group of donors, NAD or NADP as acceptor"/>
    <property type="evidence" value="ECO:0007669"/>
    <property type="project" value="UniProtKB-ARBA"/>
</dbReference>
<dbReference type="InterPro" id="IPR052174">
    <property type="entry name" value="Flavoredoxin"/>
</dbReference>
<evidence type="ECO:0000313" key="5">
    <source>
        <dbReference type="EMBL" id="ODR34816.1"/>
    </source>
</evidence>
<reference evidence="5 7" key="2">
    <citation type="submission" date="2016-08" db="EMBL/GenBank/DDBJ databases">
        <authorList>
            <person name="Seilhamer J.J."/>
        </authorList>
    </citation>
    <scope>NUCLEOTIDE SEQUENCE [LARGE SCALE GENOMIC DNA]</scope>
    <source>
        <strain evidence="5 7">NML150140-1</strain>
    </source>
</reference>
<dbReference type="OrthoDB" id="9791490at2"/>
<sequence length="177" mass="19948">MAFHSIKPVQMTENIFSLISKDWFLMSAEKEGRVNPMTVAWATAGILWQKPVVMCAVRPERFTREFLDASDVFSLTVFDNSCRKMLGYCGTVSGRDQDKVKESGLTVAHSGEVPYFEECRMAILCKKLCVTPLKEEDFLGDKEFTQKWYGGDNHADGTGGGYHLLYIAEITDILVKD</sequence>
<dbReference type="InterPro" id="IPR012349">
    <property type="entry name" value="Split_barrel_FMN-bd"/>
</dbReference>
<dbReference type="EMBL" id="MCGH01000003">
    <property type="protein sequence ID" value="ODM03431.1"/>
    <property type="molecule type" value="Genomic_DNA"/>
</dbReference>
<dbReference type="EMBL" id="MCGI01000006">
    <property type="protein sequence ID" value="ODM08213.1"/>
    <property type="molecule type" value="Genomic_DNA"/>
</dbReference>
<evidence type="ECO:0000259" key="2">
    <source>
        <dbReference type="Pfam" id="PF01613"/>
    </source>
</evidence>
<evidence type="ECO:0000313" key="6">
    <source>
        <dbReference type="Proteomes" id="UP000094067"/>
    </source>
</evidence>
<gene>
    <name evidence="3" type="primary">flr_3</name>
    <name evidence="4" type="ORF">BEH84_05538</name>
    <name evidence="5" type="ORF">BEI59_36035</name>
    <name evidence="3" type="ORF">BEI61_04227</name>
</gene>
<comment type="caution">
    <text evidence="5">The sequence shown here is derived from an EMBL/GenBank/DDBJ whole genome shotgun (WGS) entry which is preliminary data.</text>
</comment>
<dbReference type="EMBL" id="MEHA01000055">
    <property type="protein sequence ID" value="ODR34816.1"/>
    <property type="molecule type" value="Genomic_DNA"/>
</dbReference>
<dbReference type="InterPro" id="IPR002563">
    <property type="entry name" value="Flavin_Rdtase-like_dom"/>
</dbReference>
<dbReference type="Proteomes" id="UP000094067">
    <property type="component" value="Unassembled WGS sequence"/>
</dbReference>
<dbReference type="GO" id="GO:0010181">
    <property type="term" value="F:FMN binding"/>
    <property type="evidence" value="ECO:0007669"/>
    <property type="project" value="InterPro"/>
</dbReference>
<reference evidence="6 8" key="1">
    <citation type="submission" date="2016-07" db="EMBL/GenBank/DDBJ databases">
        <title>Characterization of isolates of Eisenbergiella tayi derived from blood cultures, using whole genome sequencing.</title>
        <authorList>
            <person name="Burdz T."/>
            <person name="Wiebe D."/>
            <person name="Huynh C."/>
            <person name="Bernard K."/>
        </authorList>
    </citation>
    <scope>NUCLEOTIDE SEQUENCE [LARGE SCALE GENOMIC DNA]</scope>
    <source>
        <strain evidence="3 6">NML 110608</strain>
        <strain evidence="4 8">NML 120489</strain>
    </source>
</reference>
<proteinExistence type="inferred from homology"/>
<comment type="similarity">
    <text evidence="1">Belongs to the flavoredoxin family.</text>
</comment>
<evidence type="ECO:0000313" key="3">
    <source>
        <dbReference type="EMBL" id="ODM03431.1"/>
    </source>
</evidence>
<accession>A0A1E3U726</accession>
<evidence type="ECO:0000313" key="7">
    <source>
        <dbReference type="Proteomes" id="UP000094271"/>
    </source>
</evidence>
<dbReference type="PANTHER" id="PTHR43567">
    <property type="entry name" value="FLAVOREDOXIN-RELATED-RELATED"/>
    <property type="match status" value="1"/>
</dbReference>
<dbReference type="AlphaFoldDB" id="A0A1E3U726"/>
<organism evidence="5 7">
    <name type="scientific">Eisenbergiella tayi</name>
    <dbReference type="NCBI Taxonomy" id="1432052"/>
    <lineage>
        <taxon>Bacteria</taxon>
        <taxon>Bacillati</taxon>
        <taxon>Bacillota</taxon>
        <taxon>Clostridia</taxon>
        <taxon>Lachnospirales</taxon>
        <taxon>Lachnospiraceae</taxon>
        <taxon>Eisenbergiella</taxon>
    </lineage>
</organism>
<protein>
    <submittedName>
        <fullName evidence="5">Flavin reductase</fullName>
    </submittedName>
    <submittedName>
        <fullName evidence="3">Flavoredoxin</fullName>
    </submittedName>
</protein>
<dbReference type="PATRIC" id="fig|1432052.3.peg.6134"/>
<dbReference type="Proteomes" id="UP000094271">
    <property type="component" value="Unassembled WGS sequence"/>
</dbReference>